<reference evidence="2" key="2">
    <citation type="journal article" date="2023" name="Proc. Natl. Acad. Sci. U.S.A.">
        <title>A global phylogenomic analysis of the shiitake genus Lentinula.</title>
        <authorList>
            <person name="Sierra-Patev S."/>
            <person name="Min B."/>
            <person name="Naranjo-Ortiz M."/>
            <person name="Looney B."/>
            <person name="Konkel Z."/>
            <person name="Slot J.C."/>
            <person name="Sakamoto Y."/>
            <person name="Steenwyk J.L."/>
            <person name="Rokas A."/>
            <person name="Carro J."/>
            <person name="Camarero S."/>
            <person name="Ferreira P."/>
            <person name="Molpeceres G."/>
            <person name="Ruiz-Duenas F.J."/>
            <person name="Serrano A."/>
            <person name="Henrissat B."/>
            <person name="Drula E."/>
            <person name="Hughes K.W."/>
            <person name="Mata J.L."/>
            <person name="Ishikawa N.K."/>
            <person name="Vargas-Isla R."/>
            <person name="Ushijima S."/>
            <person name="Smith C.A."/>
            <person name="Donoghue J."/>
            <person name="Ahrendt S."/>
            <person name="Andreopoulos W."/>
            <person name="He G."/>
            <person name="LaButti K."/>
            <person name="Lipzen A."/>
            <person name="Ng V."/>
            <person name="Riley R."/>
            <person name="Sandor L."/>
            <person name="Barry K."/>
            <person name="Martinez A.T."/>
            <person name="Xiao Y."/>
            <person name="Gibbons J.G."/>
            <person name="Terashima K."/>
            <person name="Grigoriev I.V."/>
            <person name="Hibbett D."/>
        </authorList>
    </citation>
    <scope>NUCLEOTIDE SEQUENCE</scope>
    <source>
        <strain evidence="2">Sp2 HRB7682 ss15</strain>
    </source>
</reference>
<dbReference type="EMBL" id="JANVFS010000004">
    <property type="protein sequence ID" value="KAJ4493106.1"/>
    <property type="molecule type" value="Genomic_DNA"/>
</dbReference>
<keyword evidence="1" id="KW-0472">Membrane</keyword>
<gene>
    <name evidence="2" type="ORF">C8J55DRAFT_502223</name>
</gene>
<accession>A0A9W9AY39</accession>
<keyword evidence="1" id="KW-1133">Transmembrane helix</keyword>
<protein>
    <submittedName>
        <fullName evidence="2">Uncharacterized protein</fullName>
    </submittedName>
</protein>
<dbReference type="Proteomes" id="UP001150238">
    <property type="component" value="Unassembled WGS sequence"/>
</dbReference>
<proteinExistence type="predicted"/>
<dbReference type="AlphaFoldDB" id="A0A9W9AY39"/>
<keyword evidence="1" id="KW-0812">Transmembrane</keyword>
<evidence type="ECO:0000313" key="3">
    <source>
        <dbReference type="Proteomes" id="UP001150238"/>
    </source>
</evidence>
<evidence type="ECO:0000313" key="2">
    <source>
        <dbReference type="EMBL" id="KAJ4493106.1"/>
    </source>
</evidence>
<organism evidence="2 3">
    <name type="scientific">Lentinula lateritia</name>
    <dbReference type="NCBI Taxonomy" id="40482"/>
    <lineage>
        <taxon>Eukaryota</taxon>
        <taxon>Fungi</taxon>
        <taxon>Dikarya</taxon>
        <taxon>Basidiomycota</taxon>
        <taxon>Agaricomycotina</taxon>
        <taxon>Agaricomycetes</taxon>
        <taxon>Agaricomycetidae</taxon>
        <taxon>Agaricales</taxon>
        <taxon>Marasmiineae</taxon>
        <taxon>Omphalotaceae</taxon>
        <taxon>Lentinula</taxon>
    </lineage>
</organism>
<feature type="transmembrane region" description="Helical" evidence="1">
    <location>
        <begin position="74"/>
        <end position="92"/>
    </location>
</feature>
<name>A0A9W9AY39_9AGAR</name>
<comment type="caution">
    <text evidence="2">The sequence shown here is derived from an EMBL/GenBank/DDBJ whole genome shotgun (WGS) entry which is preliminary data.</text>
</comment>
<sequence>MLVTGRFAGQNYRSSIQYSIRPYRQRSSNSMLPKLLPKLLLAFFLLSTFAGTIASPLAARAFNGRYLSPLQDILSNRIVLLLGWIVIMLRRISAQKISLGSQTVPEPGETWSVFVTGSAYFQAEPRPGEYRPWQGTGIKSSRTRCSWRTGLVIARVQFASSTEKKEVLEDLGKLKATSNLLYLIKVLREMAAMAQRKEKITGFEWKNQLEWQQQYWKMIEMFEDGLGGKVDGNEKKIYQDLLMKRQEKAKEMEAKKSGES</sequence>
<evidence type="ECO:0000256" key="1">
    <source>
        <dbReference type="SAM" id="Phobius"/>
    </source>
</evidence>
<reference evidence="2" key="1">
    <citation type="submission" date="2022-08" db="EMBL/GenBank/DDBJ databases">
        <authorList>
            <consortium name="DOE Joint Genome Institute"/>
            <person name="Min B."/>
            <person name="Riley R."/>
            <person name="Sierra-Patev S."/>
            <person name="Naranjo-Ortiz M."/>
            <person name="Looney B."/>
            <person name="Konkel Z."/>
            <person name="Slot J.C."/>
            <person name="Sakamoto Y."/>
            <person name="Steenwyk J.L."/>
            <person name="Rokas A."/>
            <person name="Carro J."/>
            <person name="Camarero S."/>
            <person name="Ferreira P."/>
            <person name="Molpeceres G."/>
            <person name="Ruiz-Duenas F.J."/>
            <person name="Serrano A."/>
            <person name="Henrissat B."/>
            <person name="Drula E."/>
            <person name="Hughes K.W."/>
            <person name="Mata J.L."/>
            <person name="Ishikawa N.K."/>
            <person name="Vargas-Isla R."/>
            <person name="Ushijima S."/>
            <person name="Smith C.A."/>
            <person name="Ahrendt S."/>
            <person name="Andreopoulos W."/>
            <person name="He G."/>
            <person name="Labutti K."/>
            <person name="Lipzen A."/>
            <person name="Ng V."/>
            <person name="Sandor L."/>
            <person name="Barry K."/>
            <person name="Martinez A.T."/>
            <person name="Xiao Y."/>
            <person name="Gibbons J.G."/>
            <person name="Terashima K."/>
            <person name="Hibbett D.S."/>
            <person name="Grigoriev I.V."/>
        </authorList>
    </citation>
    <scope>NUCLEOTIDE SEQUENCE</scope>
    <source>
        <strain evidence="2">Sp2 HRB7682 ss15</strain>
    </source>
</reference>